<organism evidence="2 3">
    <name type="scientific">Legionella lansingensis</name>
    <dbReference type="NCBI Taxonomy" id="45067"/>
    <lineage>
        <taxon>Bacteria</taxon>
        <taxon>Pseudomonadati</taxon>
        <taxon>Pseudomonadota</taxon>
        <taxon>Gammaproteobacteria</taxon>
        <taxon>Legionellales</taxon>
        <taxon>Legionellaceae</taxon>
        <taxon>Legionella</taxon>
    </lineage>
</organism>
<dbReference type="RefSeq" id="WP_028373539.1">
    <property type="nucleotide sequence ID" value="NZ_CAAAJD010000013.1"/>
</dbReference>
<dbReference type="AlphaFoldDB" id="A0A0W0VTB0"/>
<feature type="signal peptide" evidence="1">
    <location>
        <begin position="1"/>
        <end position="22"/>
    </location>
</feature>
<evidence type="ECO:0000256" key="1">
    <source>
        <dbReference type="SAM" id="SignalP"/>
    </source>
</evidence>
<sequence length="106" mass="11527">MKTITVSISSLFLMAFSFSSFADKVVISGPPVVLEDRGAVYYVPNTYTTTSSYHYVTIGGTNKICYAEAQPSLAALSSNVIEVNIGGRTVNWTCYPYDEAYFAVSP</sequence>
<dbReference type="PATRIC" id="fig|45067.4.peg.911"/>
<accession>A0A0W0VTB0</accession>
<comment type="caution">
    <text evidence="2">The sequence shown here is derived from an EMBL/GenBank/DDBJ whole genome shotgun (WGS) entry which is preliminary data.</text>
</comment>
<keyword evidence="3" id="KW-1185">Reference proteome</keyword>
<dbReference type="Proteomes" id="UP000054869">
    <property type="component" value="Unassembled WGS sequence"/>
</dbReference>
<dbReference type="STRING" id="45067.Llan_0878"/>
<evidence type="ECO:0000313" key="3">
    <source>
        <dbReference type="Proteomes" id="UP000054869"/>
    </source>
</evidence>
<dbReference type="eggNOG" id="ENOG5030PKG">
    <property type="taxonomic scope" value="Bacteria"/>
</dbReference>
<protein>
    <recommendedName>
        <fullName evidence="4">Secreted protein</fullName>
    </recommendedName>
</protein>
<gene>
    <name evidence="2" type="ORF">Llan_0878</name>
</gene>
<keyword evidence="1" id="KW-0732">Signal</keyword>
<evidence type="ECO:0000313" key="2">
    <source>
        <dbReference type="EMBL" id="KTD23379.1"/>
    </source>
</evidence>
<dbReference type="EMBL" id="LNYI01000015">
    <property type="protein sequence ID" value="KTD23379.1"/>
    <property type="molecule type" value="Genomic_DNA"/>
</dbReference>
<feature type="chain" id="PRO_5006915072" description="Secreted protein" evidence="1">
    <location>
        <begin position="23"/>
        <end position="106"/>
    </location>
</feature>
<reference evidence="2 3" key="1">
    <citation type="submission" date="2015-11" db="EMBL/GenBank/DDBJ databases">
        <title>Genomic analysis of 38 Legionella species identifies large and diverse effector repertoires.</title>
        <authorList>
            <person name="Burstein D."/>
            <person name="Amaro F."/>
            <person name="Zusman T."/>
            <person name="Lifshitz Z."/>
            <person name="Cohen O."/>
            <person name="Gilbert J.A."/>
            <person name="Pupko T."/>
            <person name="Shuman H.A."/>
            <person name="Segal G."/>
        </authorList>
    </citation>
    <scope>NUCLEOTIDE SEQUENCE [LARGE SCALE GENOMIC DNA]</scope>
    <source>
        <strain evidence="2 3">ATCC 49751</strain>
    </source>
</reference>
<evidence type="ECO:0008006" key="4">
    <source>
        <dbReference type="Google" id="ProtNLM"/>
    </source>
</evidence>
<name>A0A0W0VTB0_9GAMM</name>
<proteinExistence type="predicted"/>